<dbReference type="EMBL" id="RKLR01000018">
    <property type="protein sequence ID" value="MBX0325690.1"/>
    <property type="molecule type" value="Genomic_DNA"/>
</dbReference>
<dbReference type="RefSeq" id="WP_220620553.1">
    <property type="nucleotide sequence ID" value="NZ_RKLR01000018.1"/>
</dbReference>
<keyword evidence="2" id="KW-1185">Reference proteome</keyword>
<proteinExistence type="predicted"/>
<accession>A0AAW4PWK4</accession>
<name>A0AAW4PWK4_9EURY</name>
<organism evidence="1 2">
    <name type="scientific">Haloarcula rubra</name>
    <dbReference type="NCBI Taxonomy" id="2487747"/>
    <lineage>
        <taxon>Archaea</taxon>
        <taxon>Methanobacteriati</taxon>
        <taxon>Methanobacteriota</taxon>
        <taxon>Stenosarchaea group</taxon>
        <taxon>Halobacteria</taxon>
        <taxon>Halobacteriales</taxon>
        <taxon>Haloarculaceae</taxon>
        <taxon>Haloarcula</taxon>
    </lineage>
</organism>
<dbReference type="Proteomes" id="UP001430377">
    <property type="component" value="Unassembled WGS sequence"/>
</dbReference>
<dbReference type="AlphaFoldDB" id="A0AAW4PWK4"/>
<dbReference type="SUPFAM" id="SSF52540">
    <property type="entry name" value="P-loop containing nucleoside triphosphate hydrolases"/>
    <property type="match status" value="1"/>
</dbReference>
<reference evidence="1 2" key="1">
    <citation type="submission" date="2021-06" db="EMBL/GenBank/DDBJ databases">
        <title>Halomicroarcula sp. a new haloarchaeum isolated from saline soil.</title>
        <authorList>
            <person name="Duran-Viseras A."/>
            <person name="Sanchez-Porro C."/>
            <person name="Ventosa A."/>
        </authorList>
    </citation>
    <scope>NUCLEOTIDE SEQUENCE [LARGE SCALE GENOMIC DNA]</scope>
    <source>
        <strain evidence="1 2">F13</strain>
    </source>
</reference>
<comment type="caution">
    <text evidence="1">The sequence shown here is derived from an EMBL/GenBank/DDBJ whole genome shotgun (WGS) entry which is preliminary data.</text>
</comment>
<evidence type="ECO:0008006" key="3">
    <source>
        <dbReference type="Google" id="ProtNLM"/>
    </source>
</evidence>
<gene>
    <name evidence="1" type="ORF">EGH21_21980</name>
</gene>
<sequence>MTGTDRAALARPLDAPDVPVVEMASRTRRAEARSVMALVAALRERGVPVRDLALVVRDLDTYEEPLFRAAMQYGVTPVFWTQLRVTRTRPYALVESVCDALAAERVDRRTLLRPLEHRWTPPAGASEEWPVEPATVQRARAALPDGARTVTEWEAVVTASDADERVAAFVQWLDEAPEPDPAAVSSVLGRVVEAYADHALPETKAADTPALLETETEARAVVRVRTLVKQLRGKFAERLEDGTVDRSWADVAELASVVATQRPGRREHSNARAVDVLEANDVWALDVPYVVALGLTADEWPRATESTLPPEFQEAVLRGAGETSTLAPSAAWTDGRDRDHFADTLRAAATGVVLTRHTETTGGETVHPSPFLDRLDTDAVPTAQIQRLRSSERTLPERIRALLPETTEDATDE</sequence>
<evidence type="ECO:0000313" key="2">
    <source>
        <dbReference type="Proteomes" id="UP001430377"/>
    </source>
</evidence>
<evidence type="ECO:0000313" key="1">
    <source>
        <dbReference type="EMBL" id="MBX0325690.1"/>
    </source>
</evidence>
<protein>
    <recommendedName>
        <fullName evidence="3">ATP-dependent helicase</fullName>
    </recommendedName>
</protein>
<dbReference type="InterPro" id="IPR027417">
    <property type="entry name" value="P-loop_NTPase"/>
</dbReference>